<sequence length="147" mass="16082">MTLHSPTKNSLAVLNHNILETNSQVQNVKLGGHQTCLSINRLWYELCDMLCRLVGTTASGHHDCSIQEGKRILIGQRKGSLRGRVCGGRVACVVGDGSKERSAESGPRGRGTWLRMARRRGLLHIEKSSLASALDRARQHVMGFPGV</sequence>
<dbReference type="Proteomes" id="UP000887159">
    <property type="component" value="Unassembled WGS sequence"/>
</dbReference>
<comment type="caution">
    <text evidence="1">The sequence shown here is derived from an EMBL/GenBank/DDBJ whole genome shotgun (WGS) entry which is preliminary data.</text>
</comment>
<reference evidence="1" key="1">
    <citation type="submission" date="2020-08" db="EMBL/GenBank/DDBJ databases">
        <title>Multicomponent nature underlies the extraordinary mechanical properties of spider dragline silk.</title>
        <authorList>
            <person name="Kono N."/>
            <person name="Nakamura H."/>
            <person name="Mori M."/>
            <person name="Yoshida Y."/>
            <person name="Ohtoshi R."/>
            <person name="Malay A.D."/>
            <person name="Moran D.A.P."/>
            <person name="Tomita M."/>
            <person name="Numata K."/>
            <person name="Arakawa K."/>
        </authorList>
    </citation>
    <scope>NUCLEOTIDE SEQUENCE</scope>
</reference>
<protein>
    <submittedName>
        <fullName evidence="1">Uncharacterized protein</fullName>
    </submittedName>
</protein>
<evidence type="ECO:0000313" key="1">
    <source>
        <dbReference type="EMBL" id="GFY31928.1"/>
    </source>
</evidence>
<dbReference type="EMBL" id="BMAU01021401">
    <property type="protein sequence ID" value="GFY31928.1"/>
    <property type="molecule type" value="Genomic_DNA"/>
</dbReference>
<organism evidence="1 2">
    <name type="scientific">Trichonephila clavipes</name>
    <name type="common">Golden silk orbweaver</name>
    <name type="synonym">Nephila clavipes</name>
    <dbReference type="NCBI Taxonomy" id="2585209"/>
    <lineage>
        <taxon>Eukaryota</taxon>
        <taxon>Metazoa</taxon>
        <taxon>Ecdysozoa</taxon>
        <taxon>Arthropoda</taxon>
        <taxon>Chelicerata</taxon>
        <taxon>Arachnida</taxon>
        <taxon>Araneae</taxon>
        <taxon>Araneomorphae</taxon>
        <taxon>Entelegynae</taxon>
        <taxon>Araneoidea</taxon>
        <taxon>Nephilidae</taxon>
        <taxon>Trichonephila</taxon>
    </lineage>
</organism>
<keyword evidence="2" id="KW-1185">Reference proteome</keyword>
<name>A0A8X6WBG1_TRICX</name>
<gene>
    <name evidence="1" type="primary">EVAR_73436_1</name>
    <name evidence="1" type="ORF">TNCV_2620651</name>
</gene>
<accession>A0A8X6WBG1</accession>
<evidence type="ECO:0000313" key="2">
    <source>
        <dbReference type="Proteomes" id="UP000887159"/>
    </source>
</evidence>
<dbReference type="AlphaFoldDB" id="A0A8X6WBG1"/>
<proteinExistence type="predicted"/>